<protein>
    <recommendedName>
        <fullName evidence="3">PiggyBac transposable element-derived protein domain-containing protein</fullName>
    </recommendedName>
</protein>
<keyword evidence="2" id="KW-1185">Reference proteome</keyword>
<evidence type="ECO:0000313" key="2">
    <source>
        <dbReference type="Proteomes" id="UP000002640"/>
    </source>
</evidence>
<evidence type="ECO:0008006" key="3">
    <source>
        <dbReference type="Google" id="ProtNLM"/>
    </source>
</evidence>
<dbReference type="EMBL" id="JH159155">
    <property type="protein sequence ID" value="EGZ15937.1"/>
    <property type="molecule type" value="Genomic_DNA"/>
</dbReference>
<reference evidence="1 2" key="1">
    <citation type="journal article" date="2006" name="Science">
        <title>Phytophthora genome sequences uncover evolutionary origins and mechanisms of pathogenesis.</title>
        <authorList>
            <person name="Tyler B.M."/>
            <person name="Tripathy S."/>
            <person name="Zhang X."/>
            <person name="Dehal P."/>
            <person name="Jiang R.H."/>
            <person name="Aerts A."/>
            <person name="Arredondo F.D."/>
            <person name="Baxter L."/>
            <person name="Bensasson D."/>
            <person name="Beynon J.L."/>
            <person name="Chapman J."/>
            <person name="Damasceno C.M."/>
            <person name="Dorrance A.E."/>
            <person name="Dou D."/>
            <person name="Dickerman A.W."/>
            <person name="Dubchak I.L."/>
            <person name="Garbelotto M."/>
            <person name="Gijzen M."/>
            <person name="Gordon S.G."/>
            <person name="Govers F."/>
            <person name="Grunwald N.J."/>
            <person name="Huang W."/>
            <person name="Ivors K.L."/>
            <person name="Jones R.W."/>
            <person name="Kamoun S."/>
            <person name="Krampis K."/>
            <person name="Lamour K.H."/>
            <person name="Lee M.K."/>
            <person name="McDonald W.H."/>
            <person name="Medina M."/>
            <person name="Meijer H.J."/>
            <person name="Nordberg E.K."/>
            <person name="Maclean D.J."/>
            <person name="Ospina-Giraldo M.D."/>
            <person name="Morris P.F."/>
            <person name="Phuntumart V."/>
            <person name="Putnam N.H."/>
            <person name="Rash S."/>
            <person name="Rose J.K."/>
            <person name="Sakihama Y."/>
            <person name="Salamov A.A."/>
            <person name="Savidor A."/>
            <person name="Scheuring C.F."/>
            <person name="Smith B.M."/>
            <person name="Sobral B.W."/>
            <person name="Terry A."/>
            <person name="Torto-Alalibo T.A."/>
            <person name="Win J."/>
            <person name="Xu Z."/>
            <person name="Zhang H."/>
            <person name="Grigoriev I.V."/>
            <person name="Rokhsar D.S."/>
            <person name="Boore J.L."/>
        </authorList>
    </citation>
    <scope>NUCLEOTIDE SEQUENCE [LARGE SCALE GENOMIC DNA]</scope>
    <source>
        <strain evidence="1 2">P6497</strain>
    </source>
</reference>
<dbReference type="PANTHER" id="PTHR46599">
    <property type="entry name" value="PIGGYBAC TRANSPOSABLE ELEMENT-DERIVED PROTEIN 4"/>
    <property type="match status" value="1"/>
</dbReference>
<proteinExistence type="predicted"/>
<dbReference type="KEGG" id="psoj:PHYSODRAFT_509882"/>
<dbReference type="InParanoid" id="G4ZKJ5"/>
<dbReference type="GeneID" id="20659045"/>
<sequence length="176" mass="20242">MVELFFSKFSTIDVHDHLRQGSLAIEREWITQSWMHRVFGTILGMVVVDAYLTYRHESTERQFVESTVLNFSDFVSQLAHQLIFNEHTMKRTLRTDSGSTSTDEPSHTLKAFGDLPQYSEARKAGKRVQRQCRLCHKKCSYYCVGCSDVHLKSFYGVCGPRSHRACFSEHLASPSI</sequence>
<evidence type="ECO:0000313" key="1">
    <source>
        <dbReference type="EMBL" id="EGZ15937.1"/>
    </source>
</evidence>
<gene>
    <name evidence="1" type="ORF">PHYSODRAFT_509882</name>
</gene>
<name>G4ZKJ5_PHYSP</name>
<accession>G4ZKJ5</accession>
<dbReference type="PANTHER" id="PTHR46599:SF3">
    <property type="entry name" value="PIGGYBAC TRANSPOSABLE ELEMENT-DERIVED PROTEIN 4"/>
    <property type="match status" value="1"/>
</dbReference>
<dbReference type="AlphaFoldDB" id="G4ZKJ5"/>
<dbReference type="OMA" id="WITQTWI"/>
<organism evidence="1 2">
    <name type="scientific">Phytophthora sojae (strain P6497)</name>
    <name type="common">Soybean stem and root rot agent</name>
    <name type="synonym">Phytophthora megasperma f. sp. glycines</name>
    <dbReference type="NCBI Taxonomy" id="1094619"/>
    <lineage>
        <taxon>Eukaryota</taxon>
        <taxon>Sar</taxon>
        <taxon>Stramenopiles</taxon>
        <taxon>Oomycota</taxon>
        <taxon>Peronosporomycetes</taxon>
        <taxon>Peronosporales</taxon>
        <taxon>Peronosporaceae</taxon>
        <taxon>Phytophthora</taxon>
    </lineage>
</organism>
<dbReference type="RefSeq" id="XP_009529686.1">
    <property type="nucleotide sequence ID" value="XM_009531391.1"/>
</dbReference>
<dbReference type="Proteomes" id="UP000002640">
    <property type="component" value="Unassembled WGS sequence"/>
</dbReference>